<dbReference type="GO" id="GO:0005829">
    <property type="term" value="C:cytosol"/>
    <property type="evidence" value="ECO:0007669"/>
    <property type="project" value="TreeGrafter"/>
</dbReference>
<dbReference type="Proteomes" id="UP000256431">
    <property type="component" value="Unassembled WGS sequence"/>
</dbReference>
<comment type="catalytic activity">
    <reaction evidence="2">
        <text>uridine(13) in tRNA = pseudouridine(13) in tRNA</text>
        <dbReference type="Rhea" id="RHEA:42540"/>
        <dbReference type="Rhea" id="RHEA-COMP:10105"/>
        <dbReference type="Rhea" id="RHEA-COMP:10106"/>
        <dbReference type="ChEBI" id="CHEBI:65314"/>
        <dbReference type="ChEBI" id="CHEBI:65315"/>
        <dbReference type="EC" id="5.4.99.27"/>
    </reaction>
</comment>
<dbReference type="InterPro" id="IPR001656">
    <property type="entry name" value="PsdUridine_synth_TruD"/>
</dbReference>
<protein>
    <recommendedName>
        <fullName evidence="2">tRNA pseudouridine synthase D</fullName>
        <ecNumber evidence="2">5.4.99.27</ecNumber>
    </recommendedName>
    <alternativeName>
        <fullName evidence="2">tRNA pseudouridine(13) synthase</fullName>
    </alternativeName>
    <alternativeName>
        <fullName evidence="2">tRNA pseudouridylate synthase D</fullName>
    </alternativeName>
    <alternativeName>
        <fullName evidence="2">tRNA-uridine isomerase D</fullName>
    </alternativeName>
</protein>
<keyword evidence="2" id="KW-0413">Isomerase</keyword>
<dbReference type="GO" id="GO:0160150">
    <property type="term" value="F:tRNA pseudouridine(13) synthase activity"/>
    <property type="evidence" value="ECO:0007669"/>
    <property type="project" value="UniProtKB-EC"/>
</dbReference>
<dbReference type="EC" id="5.4.99.27" evidence="2"/>
<comment type="caution">
    <text evidence="4">The sequence shown here is derived from an EMBL/GenBank/DDBJ whole genome shotgun (WGS) entry which is preliminary data.</text>
</comment>
<dbReference type="RefSeq" id="WP_104271455.1">
    <property type="nucleotide sequence ID" value="NZ_PSSW01000009.1"/>
</dbReference>
<dbReference type="InterPro" id="IPR043165">
    <property type="entry name" value="TruD_insert_sf"/>
</dbReference>
<dbReference type="PROSITE" id="PS01268">
    <property type="entry name" value="UPF0024"/>
    <property type="match status" value="1"/>
</dbReference>
<dbReference type="InterPro" id="IPR020103">
    <property type="entry name" value="PsdUridine_synth_cat_dom_sf"/>
</dbReference>
<comment type="similarity">
    <text evidence="2">Belongs to the pseudouridine synthase TruD family.</text>
</comment>
<dbReference type="InterPro" id="IPR020119">
    <property type="entry name" value="PsdUridine_synth_TruD_CS"/>
</dbReference>
<dbReference type="GO" id="GO:0003723">
    <property type="term" value="F:RNA binding"/>
    <property type="evidence" value="ECO:0007669"/>
    <property type="project" value="InterPro"/>
</dbReference>
<feature type="region of interest" description="Disordered" evidence="3">
    <location>
        <begin position="193"/>
        <end position="217"/>
    </location>
</feature>
<evidence type="ECO:0000256" key="1">
    <source>
        <dbReference type="ARBA" id="ARBA00022694"/>
    </source>
</evidence>
<organism evidence="4 5">
    <name type="scientific">Marinobacter flavimaris</name>
    <dbReference type="NCBI Taxonomy" id="262076"/>
    <lineage>
        <taxon>Bacteria</taxon>
        <taxon>Pseudomonadati</taxon>
        <taxon>Pseudomonadota</taxon>
        <taxon>Gammaproteobacteria</taxon>
        <taxon>Pseudomonadales</taxon>
        <taxon>Marinobacteraceae</taxon>
        <taxon>Marinobacter</taxon>
    </lineage>
</organism>
<feature type="active site" description="Nucleophile" evidence="2">
    <location>
        <position position="91"/>
    </location>
</feature>
<accession>A0A3D8GZX5</accession>
<keyword evidence="1 2" id="KW-0819">tRNA processing</keyword>
<gene>
    <name evidence="2" type="primary">truD</name>
    <name evidence="4" type="ORF">DXI23_16390</name>
</gene>
<dbReference type="Pfam" id="PF01142">
    <property type="entry name" value="TruD"/>
    <property type="match status" value="1"/>
</dbReference>
<evidence type="ECO:0000313" key="5">
    <source>
        <dbReference type="Proteomes" id="UP000256431"/>
    </source>
</evidence>
<dbReference type="EMBL" id="QRDH01000008">
    <property type="protein sequence ID" value="RDU39952.1"/>
    <property type="molecule type" value="Genomic_DNA"/>
</dbReference>
<feature type="compositionally biased region" description="Basic residues" evidence="3">
    <location>
        <begin position="199"/>
        <end position="213"/>
    </location>
</feature>
<name>A0A3D8GZX5_9GAMM</name>
<dbReference type="PANTHER" id="PTHR47811">
    <property type="entry name" value="TRNA PSEUDOURIDINE SYNTHASE D"/>
    <property type="match status" value="1"/>
</dbReference>
<evidence type="ECO:0000256" key="2">
    <source>
        <dbReference type="HAMAP-Rule" id="MF_01082"/>
    </source>
</evidence>
<dbReference type="Gene3D" id="3.30.2350.20">
    <property type="entry name" value="TruD, catalytic domain"/>
    <property type="match status" value="2"/>
</dbReference>
<proteinExistence type="inferred from homology"/>
<sequence length="349" mass="38273">MSNWRLDWPTSGGGRIASGRLKTAPGDFIVDELLERPESSPAVEGDVIAGSGEHLCLKLEKVGDNTEYVARELARIAGCRHFDVGFCGLKDRHAVTRQWFSLYRPGNEDQDTALIREIGARWPVLAASRQARKLRRGEHRGNGFTITLRAVSGEHRVIDRALERLGDIGAPNYFGPQRFGNDGANLDRAVHLDPATLNRRGRSGGKGRGGKKRAGSDGSKNVLYFSAARSWLFNEVLAAWVDDGSWAEAGATGPLWGDGGTTACGPLETFERGIVAQTPELAALFSVTRMKPERRPLAVKPESLSWQWVAEDCLELAFFLSPGQYATTILSDIFELEDMSLGRHNEQQG</sequence>
<dbReference type="HAMAP" id="MF_01082">
    <property type="entry name" value="TruD"/>
    <property type="match status" value="1"/>
</dbReference>
<keyword evidence="5" id="KW-1185">Reference proteome</keyword>
<comment type="function">
    <text evidence="2">Responsible for synthesis of pseudouridine from uracil-13 in transfer RNAs.</text>
</comment>
<dbReference type="GO" id="GO:0031119">
    <property type="term" value="P:tRNA pseudouridine synthesis"/>
    <property type="evidence" value="ECO:0007669"/>
    <property type="project" value="UniProtKB-UniRule"/>
</dbReference>
<evidence type="ECO:0000256" key="3">
    <source>
        <dbReference type="SAM" id="MobiDB-lite"/>
    </source>
</evidence>
<dbReference type="InterPro" id="IPR042214">
    <property type="entry name" value="TruD_catalytic"/>
</dbReference>
<dbReference type="AlphaFoldDB" id="A0A3D8GZX5"/>
<reference evidence="4 5" key="1">
    <citation type="submission" date="2018-08" db="EMBL/GenBank/DDBJ databases">
        <title>Genome sequence of Marinobacter flavimaris KCTC 12185.</title>
        <authorList>
            <person name="Chun J."/>
            <person name="Kim B.-Y."/>
            <person name="Choi S.-B."/>
            <person name="Kwak M.-J."/>
        </authorList>
    </citation>
    <scope>NUCLEOTIDE SEQUENCE [LARGE SCALE GENOMIC DNA]</scope>
    <source>
        <strain evidence="4 5">KCTC 12185</strain>
    </source>
</reference>
<dbReference type="InterPro" id="IPR050170">
    <property type="entry name" value="TruD_pseudoU_synthase"/>
</dbReference>
<evidence type="ECO:0000313" key="4">
    <source>
        <dbReference type="EMBL" id="RDU39952.1"/>
    </source>
</evidence>
<dbReference type="Gene3D" id="3.30.2340.10">
    <property type="entry name" value="TruD, insertion domain"/>
    <property type="match status" value="1"/>
</dbReference>
<dbReference type="SUPFAM" id="SSF55120">
    <property type="entry name" value="Pseudouridine synthase"/>
    <property type="match status" value="1"/>
</dbReference>
<dbReference type="PANTHER" id="PTHR47811:SF1">
    <property type="entry name" value="TRNA PSEUDOURIDINE SYNTHASE D"/>
    <property type="match status" value="1"/>
</dbReference>